<comment type="caution">
    <text evidence="2">The sequence shown here is derived from an EMBL/GenBank/DDBJ whole genome shotgun (WGS) entry which is preliminary data.</text>
</comment>
<dbReference type="InterPro" id="IPR019312">
    <property type="entry name" value="CNOT11"/>
</dbReference>
<feature type="compositionally biased region" description="Basic and acidic residues" evidence="1">
    <location>
        <begin position="254"/>
        <end position="277"/>
    </location>
</feature>
<dbReference type="EMBL" id="SNSC02000014">
    <property type="protein sequence ID" value="TID18355.1"/>
    <property type="molecule type" value="Genomic_DNA"/>
</dbReference>
<dbReference type="Pfam" id="PF10155">
    <property type="entry name" value="CNOT11"/>
    <property type="match status" value="1"/>
</dbReference>
<evidence type="ECO:0000256" key="1">
    <source>
        <dbReference type="SAM" id="MobiDB-lite"/>
    </source>
</evidence>
<evidence type="ECO:0000313" key="2">
    <source>
        <dbReference type="EMBL" id="TID18355.1"/>
    </source>
</evidence>
<gene>
    <name evidence="2" type="ORF">E6O75_ATG06431</name>
</gene>
<accession>A0A4Z1P322</accession>
<dbReference type="AlphaFoldDB" id="A0A4Z1P322"/>
<sequence length="460" mass="51678">MQASDYLAQLLPEGVPTMDNPPSFPGDLISSFAQNADDSLEANCVQFLASFRKPRGGLDDWKDGLFSFKVKTMTDFELSTRCTWLLDEIPALLKSSSDAPPGSDDVEALVTAALNAEYMILKLTFETPIHDHPFLLHWVTAADRIRGELLANRDKHGSEEYSAQEILLKSRLEIIYFALDGMQKYRSDEKWVAEKLGALTPLALMEHTIRREGDPDWLDLAVYAMALEKAQGKALSWEVEALLPDPNAQSPETRPADLDHKEHDRDNDAPAREKAADTRPAAKAPKGPTLAEIEQYMQLQPENTLQCLIRLDISIDSLNLLCQLAANNNHIIENAGVEKIHVMREYILHALRTIEAMVQPEEHYTDSSNTSNVSNDPSSDTSNEPPKGRDEQERGITLLAMFMKHLVSEGLVGVNDIYYEISEFVTRYIFVKEVRDFKNFLEGKNTDSTYQRQVGKRVGG</sequence>
<name>A0A4Z1P322_9PEZI</name>
<feature type="compositionally biased region" description="Low complexity" evidence="1">
    <location>
        <begin position="366"/>
        <end position="383"/>
    </location>
</feature>
<proteinExistence type="predicted"/>
<dbReference type="OrthoDB" id="10265389at2759"/>
<dbReference type="Proteomes" id="UP000298493">
    <property type="component" value="Unassembled WGS sequence"/>
</dbReference>
<protein>
    <recommendedName>
        <fullName evidence="4">CCR4-NOT transcription complex subunit 11</fullName>
    </recommendedName>
</protein>
<organism evidence="2 3">
    <name type="scientific">Venturia nashicola</name>
    <dbReference type="NCBI Taxonomy" id="86259"/>
    <lineage>
        <taxon>Eukaryota</taxon>
        <taxon>Fungi</taxon>
        <taxon>Dikarya</taxon>
        <taxon>Ascomycota</taxon>
        <taxon>Pezizomycotina</taxon>
        <taxon>Dothideomycetes</taxon>
        <taxon>Pleosporomycetidae</taxon>
        <taxon>Venturiales</taxon>
        <taxon>Venturiaceae</taxon>
        <taxon>Venturia</taxon>
    </lineage>
</organism>
<evidence type="ECO:0000313" key="3">
    <source>
        <dbReference type="Proteomes" id="UP000298493"/>
    </source>
</evidence>
<dbReference type="STRING" id="86259.A0A4Z1P322"/>
<reference evidence="2 3" key="1">
    <citation type="submission" date="2019-04" db="EMBL/GenBank/DDBJ databases">
        <title>High contiguity whole genome sequence and gene annotation resource for two Venturia nashicola isolates.</title>
        <authorList>
            <person name="Prokchorchik M."/>
            <person name="Won K."/>
            <person name="Lee Y."/>
            <person name="Choi E.D."/>
            <person name="Segonzac C."/>
            <person name="Sohn K.H."/>
        </authorList>
    </citation>
    <scope>NUCLEOTIDE SEQUENCE [LARGE SCALE GENOMIC DNA]</scope>
    <source>
        <strain evidence="2 3">PRI2</strain>
    </source>
</reference>
<feature type="region of interest" description="Disordered" evidence="1">
    <location>
        <begin position="361"/>
        <end position="391"/>
    </location>
</feature>
<dbReference type="GO" id="GO:0030014">
    <property type="term" value="C:CCR4-NOT complex"/>
    <property type="evidence" value="ECO:0007669"/>
    <property type="project" value="InterPro"/>
</dbReference>
<keyword evidence="3" id="KW-1185">Reference proteome</keyword>
<evidence type="ECO:0008006" key="4">
    <source>
        <dbReference type="Google" id="ProtNLM"/>
    </source>
</evidence>
<feature type="region of interest" description="Disordered" evidence="1">
    <location>
        <begin position="244"/>
        <end position="288"/>
    </location>
</feature>